<evidence type="ECO:0000256" key="2">
    <source>
        <dbReference type="ARBA" id="ARBA00022475"/>
    </source>
</evidence>
<dbReference type="PANTHER" id="PTHR30482:SF17">
    <property type="entry name" value="ABC TRANSPORTER ATP-BINDING PROTEIN"/>
    <property type="match status" value="1"/>
</dbReference>
<accession>A0ABU1NCW6</accession>
<dbReference type="InterPro" id="IPR043428">
    <property type="entry name" value="LivM-like"/>
</dbReference>
<name>A0ABU1NCW6_9BURK</name>
<dbReference type="RefSeq" id="WP_309901207.1">
    <property type="nucleotide sequence ID" value="NZ_JAVDRF010000004.1"/>
</dbReference>
<feature type="compositionally biased region" description="Low complexity" evidence="6">
    <location>
        <begin position="324"/>
        <end position="346"/>
    </location>
</feature>
<evidence type="ECO:0000256" key="3">
    <source>
        <dbReference type="ARBA" id="ARBA00022692"/>
    </source>
</evidence>
<proteinExistence type="predicted"/>
<evidence type="ECO:0000256" key="5">
    <source>
        <dbReference type="ARBA" id="ARBA00023136"/>
    </source>
</evidence>
<evidence type="ECO:0000256" key="7">
    <source>
        <dbReference type="SAM" id="Phobius"/>
    </source>
</evidence>
<feature type="transmembrane region" description="Helical" evidence="7">
    <location>
        <begin position="159"/>
        <end position="177"/>
    </location>
</feature>
<comment type="subcellular location">
    <subcellularLocation>
        <location evidence="1">Cell membrane</location>
        <topology evidence="1">Multi-pass membrane protein</topology>
    </subcellularLocation>
</comment>
<organism evidence="8 9">
    <name type="scientific">Variovorax soli</name>
    <dbReference type="NCBI Taxonomy" id="376815"/>
    <lineage>
        <taxon>Bacteria</taxon>
        <taxon>Pseudomonadati</taxon>
        <taxon>Pseudomonadota</taxon>
        <taxon>Betaproteobacteria</taxon>
        <taxon>Burkholderiales</taxon>
        <taxon>Comamonadaceae</taxon>
        <taxon>Variovorax</taxon>
    </lineage>
</organism>
<keyword evidence="2" id="KW-1003">Cell membrane</keyword>
<keyword evidence="3 7" id="KW-0812">Transmembrane</keyword>
<feature type="transmembrane region" description="Helical" evidence="7">
    <location>
        <begin position="12"/>
        <end position="34"/>
    </location>
</feature>
<feature type="transmembrane region" description="Helical" evidence="7">
    <location>
        <begin position="247"/>
        <end position="270"/>
    </location>
</feature>
<feature type="transmembrane region" description="Helical" evidence="7">
    <location>
        <begin position="282"/>
        <end position="302"/>
    </location>
</feature>
<sequence>MTATPSFSERHWAALLVAGALALVLAPFVAYPVFLMKLMCFALLAASLNLMVGYVGLLSFGHAMFFGSAGYATAHAVKVWGFDPALGVLFGAAVAAAIGATTGALAIRRAGIAFSMITLACAQLVYFIALRSPFTGGEDGIQNVPRGKLLGLLSLQDNLTLYYVVMVTVVAAFWLIWRVVHSPFGQVLTAIRDNEPRAISLGYRVNRYKLLAFTLSAALAGLAGGMKSIVFQIATLTDVSWVTSGEALLMGIVGGLQTMFGPVVGAMVVVTMANELSGFAEAVLIVQGAVFVVVVMLFRRGIVGEINAFLARRTRLGNTPPEVSSTPPRAPRAGPAASATAREGTP</sequence>
<feature type="transmembrane region" description="Helical" evidence="7">
    <location>
        <begin position="85"/>
        <end position="105"/>
    </location>
</feature>
<dbReference type="EMBL" id="JAVDRF010000004">
    <property type="protein sequence ID" value="MDR6536304.1"/>
    <property type="molecule type" value="Genomic_DNA"/>
</dbReference>
<dbReference type="Proteomes" id="UP001184230">
    <property type="component" value="Unassembled WGS sequence"/>
</dbReference>
<feature type="transmembrane region" description="Helical" evidence="7">
    <location>
        <begin position="210"/>
        <end position="235"/>
    </location>
</feature>
<dbReference type="CDD" id="cd06581">
    <property type="entry name" value="TM_PBP1_LivM_like"/>
    <property type="match status" value="1"/>
</dbReference>
<protein>
    <submittedName>
        <fullName evidence="8">Branched-chain amino acid transport system permease protein</fullName>
    </submittedName>
</protein>
<evidence type="ECO:0000313" key="9">
    <source>
        <dbReference type="Proteomes" id="UP001184230"/>
    </source>
</evidence>
<dbReference type="PANTHER" id="PTHR30482">
    <property type="entry name" value="HIGH-AFFINITY BRANCHED-CHAIN AMINO ACID TRANSPORT SYSTEM PERMEASE"/>
    <property type="match status" value="1"/>
</dbReference>
<dbReference type="Pfam" id="PF02653">
    <property type="entry name" value="BPD_transp_2"/>
    <property type="match status" value="1"/>
</dbReference>
<dbReference type="InterPro" id="IPR001851">
    <property type="entry name" value="ABC_transp_permease"/>
</dbReference>
<evidence type="ECO:0000256" key="1">
    <source>
        <dbReference type="ARBA" id="ARBA00004651"/>
    </source>
</evidence>
<evidence type="ECO:0000313" key="8">
    <source>
        <dbReference type="EMBL" id="MDR6536304.1"/>
    </source>
</evidence>
<keyword evidence="4 7" id="KW-1133">Transmembrane helix</keyword>
<comment type="caution">
    <text evidence="8">The sequence shown here is derived from an EMBL/GenBank/DDBJ whole genome shotgun (WGS) entry which is preliminary data.</text>
</comment>
<evidence type="ECO:0000256" key="6">
    <source>
        <dbReference type="SAM" id="MobiDB-lite"/>
    </source>
</evidence>
<feature type="transmembrane region" description="Helical" evidence="7">
    <location>
        <begin position="41"/>
        <end position="65"/>
    </location>
</feature>
<gene>
    <name evidence="8" type="ORF">J2739_002077</name>
</gene>
<feature type="transmembrane region" description="Helical" evidence="7">
    <location>
        <begin position="112"/>
        <end position="129"/>
    </location>
</feature>
<evidence type="ECO:0000256" key="4">
    <source>
        <dbReference type="ARBA" id="ARBA00022989"/>
    </source>
</evidence>
<keyword evidence="5 7" id="KW-0472">Membrane</keyword>
<keyword evidence="9" id="KW-1185">Reference proteome</keyword>
<feature type="region of interest" description="Disordered" evidence="6">
    <location>
        <begin position="317"/>
        <end position="346"/>
    </location>
</feature>
<reference evidence="8 9" key="1">
    <citation type="submission" date="2023-07" db="EMBL/GenBank/DDBJ databases">
        <title>Sorghum-associated microbial communities from plants grown in Nebraska, USA.</title>
        <authorList>
            <person name="Schachtman D."/>
        </authorList>
    </citation>
    <scope>NUCLEOTIDE SEQUENCE [LARGE SCALE GENOMIC DNA]</scope>
    <source>
        <strain evidence="8 9">DS1781</strain>
    </source>
</reference>